<name>A0A6P8ZXT0_THRPL</name>
<keyword evidence="1" id="KW-1185">Reference proteome</keyword>
<dbReference type="KEGG" id="tpal:117650519"/>
<dbReference type="AlphaFoldDB" id="A0A6P8ZXT0"/>
<accession>A0A6P8ZXT0</accession>
<dbReference type="InParanoid" id="A0A6P8ZXT0"/>
<protein>
    <submittedName>
        <fullName evidence="2">Uncharacterized protein LOC117650519</fullName>
    </submittedName>
</protein>
<dbReference type="GeneID" id="117650519"/>
<reference evidence="2" key="1">
    <citation type="submission" date="2025-08" db="UniProtKB">
        <authorList>
            <consortium name="RefSeq"/>
        </authorList>
    </citation>
    <scope>IDENTIFICATION</scope>
    <source>
        <tissue evidence="2">Total insect</tissue>
    </source>
</reference>
<dbReference type="Proteomes" id="UP000515158">
    <property type="component" value="Unplaced"/>
</dbReference>
<organism evidence="2">
    <name type="scientific">Thrips palmi</name>
    <name type="common">Melon thrips</name>
    <dbReference type="NCBI Taxonomy" id="161013"/>
    <lineage>
        <taxon>Eukaryota</taxon>
        <taxon>Metazoa</taxon>
        <taxon>Ecdysozoa</taxon>
        <taxon>Arthropoda</taxon>
        <taxon>Hexapoda</taxon>
        <taxon>Insecta</taxon>
        <taxon>Pterygota</taxon>
        <taxon>Neoptera</taxon>
        <taxon>Paraneoptera</taxon>
        <taxon>Thysanoptera</taxon>
        <taxon>Terebrantia</taxon>
        <taxon>Thripoidea</taxon>
        <taxon>Thripidae</taxon>
        <taxon>Thrips</taxon>
    </lineage>
</organism>
<dbReference type="SUPFAM" id="SSF53756">
    <property type="entry name" value="UDP-Glycosyltransferase/glycogen phosphorylase"/>
    <property type="match status" value="1"/>
</dbReference>
<gene>
    <name evidence="2" type="primary">LOC117650519</name>
</gene>
<evidence type="ECO:0000313" key="2">
    <source>
        <dbReference type="RefSeq" id="XP_034249894.1"/>
    </source>
</evidence>
<sequence length="168" mass="18486">MGTLIDTIARSELLAVLGLLALVGTVPSVCAYRVLGIFPIPASSHNVMFEATMQALADSGHEVVDLSPFPLKQPRANYTDVDLSKELPTYVNSMKFTEMVDFDLMGLFDLLDRNTGPGLCRKVFQTKQFQDIMSGAYGKFDVVFTEICGSDCWGLRTSKIGFLVQNYA</sequence>
<evidence type="ECO:0000313" key="1">
    <source>
        <dbReference type="Proteomes" id="UP000515158"/>
    </source>
</evidence>
<proteinExistence type="predicted"/>
<dbReference type="RefSeq" id="XP_034249894.1">
    <property type="nucleotide sequence ID" value="XM_034394003.1"/>
</dbReference>
<dbReference type="OrthoDB" id="5835829at2759"/>